<dbReference type="CDD" id="cd07123">
    <property type="entry name" value="ALDH_F4-17_P5CDH"/>
    <property type="match status" value="1"/>
</dbReference>
<comment type="pathway">
    <text evidence="1">Amino-acid degradation; L-proline degradation into L-glutamate; L-glutamate from L-proline: step 2/2.</text>
</comment>
<dbReference type="NCBIfam" id="TIGR01236">
    <property type="entry name" value="D1pyr5carbox1"/>
    <property type="match status" value="1"/>
</dbReference>
<keyword evidence="6" id="KW-0642">Proline metabolism</keyword>
<sequence>MANGIFDVPEPYNEPILPYTPGSPERKGLEAWIKRLSGKTIDIPARIGGRKVRTGKLAKAVMPHDHGHVLAHWHKCGKKEVQRAIDAALDAREAWAATPWHHRAAIFLKAAELLTGKYRHVLNAATVLGQSKTCHQAEIDAACELIDFWRFNPLYMQQIYMQQPESSTACWNYLEHRPLEGFVFAVTPFNFTSIAGNLPTAPALMGNTVVWKPASSAVYSAHFIMEILEEAGLPAGVINLVPGSGGDVGDPVMSSPDLAGVHFTGSTAVFKGMWKTIGENIDRYKYYPRIVGETGGKDFVFAHKSANVDQLATALIRGAFEFQGQKCSAASRAYIPKSIWPRLWKRMQKDLDKLEMGDPAVYTNFMGAVIDQNAFNDIRGYINYAKRSKDARILHGGGCNARKGYFIEPTIVLAKKPDFKLMREEIFGPVLTIYVYPDNRFEKTLQLCDQGSDYGLTGAIFAKERDVIVKMTDALTNSAGNFYINDKPTGAVVGQQPFGGGRASGTNDKAGSYLNLVRWVNPRTIKENLDAPTDFRYPFMQE</sequence>
<evidence type="ECO:0000256" key="3">
    <source>
        <dbReference type="ARBA" id="ARBA00012884"/>
    </source>
</evidence>
<comment type="catalytic activity">
    <reaction evidence="8">
        <text>L-glutamate 5-semialdehyde + NAD(+) + H2O = L-glutamate + NADH + 2 H(+)</text>
        <dbReference type="Rhea" id="RHEA:30235"/>
        <dbReference type="ChEBI" id="CHEBI:15377"/>
        <dbReference type="ChEBI" id="CHEBI:15378"/>
        <dbReference type="ChEBI" id="CHEBI:29985"/>
        <dbReference type="ChEBI" id="CHEBI:57540"/>
        <dbReference type="ChEBI" id="CHEBI:57945"/>
        <dbReference type="ChEBI" id="CHEBI:58066"/>
        <dbReference type="EC" id="1.2.1.88"/>
    </reaction>
</comment>
<dbReference type="FunFam" id="3.40.605.10:FF:000006">
    <property type="entry name" value="1-pyrroline-5-carboxylate dehydrogenase"/>
    <property type="match status" value="1"/>
</dbReference>
<evidence type="ECO:0000256" key="2">
    <source>
        <dbReference type="ARBA" id="ARBA00009986"/>
    </source>
</evidence>
<dbReference type="UniPathway" id="UPA00261">
    <property type="reaction ID" value="UER00374"/>
</dbReference>
<dbReference type="InterPro" id="IPR015590">
    <property type="entry name" value="Aldehyde_DH_dom"/>
</dbReference>
<dbReference type="GO" id="GO:0004657">
    <property type="term" value="F:proline dehydrogenase activity"/>
    <property type="evidence" value="ECO:0007669"/>
    <property type="project" value="UniProtKB-ARBA"/>
</dbReference>
<dbReference type="AlphaFoldDB" id="A0A8J6Y8K7"/>
<proteinExistence type="inferred from homology"/>
<evidence type="ECO:0000256" key="1">
    <source>
        <dbReference type="ARBA" id="ARBA00004786"/>
    </source>
</evidence>
<dbReference type="Pfam" id="PF00171">
    <property type="entry name" value="Aldedh"/>
    <property type="match status" value="1"/>
</dbReference>
<dbReference type="PANTHER" id="PTHR42862:SF1">
    <property type="entry name" value="DELTA-1-PYRROLINE-5-CARBOXYLATE DEHYDROGENASE 2, ISOFORM A-RELATED"/>
    <property type="match status" value="1"/>
</dbReference>
<accession>A0A8J6Y8K7</accession>
<dbReference type="InterPro" id="IPR005931">
    <property type="entry name" value="P5CDH/ALDH4A1"/>
</dbReference>
<dbReference type="SUPFAM" id="SSF53720">
    <property type="entry name" value="ALDH-like"/>
    <property type="match status" value="1"/>
</dbReference>
<dbReference type="InterPro" id="IPR016162">
    <property type="entry name" value="Ald_DH_N"/>
</dbReference>
<dbReference type="PROSITE" id="PS00070">
    <property type="entry name" value="ALDEHYDE_DEHYDR_CYS"/>
    <property type="match status" value="1"/>
</dbReference>
<evidence type="ECO:0000256" key="6">
    <source>
        <dbReference type="ARBA" id="ARBA00023062"/>
    </source>
</evidence>
<name>A0A8J6Y8K7_9BACT</name>
<dbReference type="Gene3D" id="3.40.605.10">
    <property type="entry name" value="Aldehyde Dehydrogenase, Chain A, domain 1"/>
    <property type="match status" value="1"/>
</dbReference>
<comment type="caution">
    <text evidence="10">The sequence shown here is derived from an EMBL/GenBank/DDBJ whole genome shotgun (WGS) entry which is preliminary data.</text>
</comment>
<dbReference type="InterPro" id="IPR016161">
    <property type="entry name" value="Ald_DH/histidinol_DH"/>
</dbReference>
<organism evidence="10 11">
    <name type="scientific">Candidatus Polarisedimenticola svalbardensis</name>
    <dbReference type="NCBI Taxonomy" id="2886004"/>
    <lineage>
        <taxon>Bacteria</taxon>
        <taxon>Pseudomonadati</taxon>
        <taxon>Acidobacteriota</taxon>
        <taxon>Candidatus Polarisedimenticolia</taxon>
        <taxon>Candidatus Polarisedimenticolales</taxon>
        <taxon>Candidatus Polarisedimenticolaceae</taxon>
        <taxon>Candidatus Polarisedimenticola</taxon>
    </lineage>
</organism>
<comment type="similarity">
    <text evidence="2">Belongs to the aldehyde dehydrogenase family.</text>
</comment>
<keyword evidence="4 10" id="KW-0560">Oxidoreductase</keyword>
<protein>
    <recommendedName>
        <fullName evidence="7">L-glutamate gamma-semialdehyde dehydrogenase</fullName>
        <ecNumber evidence="3">1.2.1.88</ecNumber>
    </recommendedName>
    <alternativeName>
        <fullName evidence="7">L-glutamate gamma-semialdehyde dehydrogenase</fullName>
    </alternativeName>
</protein>
<dbReference type="GO" id="GO:0010133">
    <property type="term" value="P:L-proline catabolic process to L-glutamate"/>
    <property type="evidence" value="ECO:0007669"/>
    <property type="project" value="UniProtKB-UniPathway"/>
</dbReference>
<dbReference type="GO" id="GO:0003842">
    <property type="term" value="F:L-glutamate gamma-semialdehyde dehydrogenase activity"/>
    <property type="evidence" value="ECO:0007669"/>
    <property type="project" value="UniProtKB-EC"/>
</dbReference>
<keyword evidence="5" id="KW-0520">NAD</keyword>
<dbReference type="Gene3D" id="3.40.309.10">
    <property type="entry name" value="Aldehyde Dehydrogenase, Chain A, domain 2"/>
    <property type="match status" value="1"/>
</dbReference>
<dbReference type="InterPro" id="IPR016160">
    <property type="entry name" value="Ald_DH_CS_CYS"/>
</dbReference>
<evidence type="ECO:0000256" key="8">
    <source>
        <dbReference type="ARBA" id="ARBA00048142"/>
    </source>
</evidence>
<dbReference type="InterPro" id="IPR016163">
    <property type="entry name" value="Ald_DH_C"/>
</dbReference>
<dbReference type="Proteomes" id="UP000648239">
    <property type="component" value="Unassembled WGS sequence"/>
</dbReference>
<dbReference type="FunFam" id="3.40.309.10:FF:000005">
    <property type="entry name" value="1-pyrroline-5-carboxylate dehydrogenase 1"/>
    <property type="match status" value="1"/>
</dbReference>
<evidence type="ECO:0000313" key="10">
    <source>
        <dbReference type="EMBL" id="MBD3868231.1"/>
    </source>
</evidence>
<dbReference type="GO" id="GO:0009898">
    <property type="term" value="C:cytoplasmic side of plasma membrane"/>
    <property type="evidence" value="ECO:0007669"/>
    <property type="project" value="TreeGrafter"/>
</dbReference>
<evidence type="ECO:0000256" key="7">
    <source>
        <dbReference type="ARBA" id="ARBA00032259"/>
    </source>
</evidence>
<evidence type="ECO:0000313" key="11">
    <source>
        <dbReference type="Proteomes" id="UP000648239"/>
    </source>
</evidence>
<dbReference type="InterPro" id="IPR050485">
    <property type="entry name" value="Proline_metab_enzyme"/>
</dbReference>
<dbReference type="EMBL" id="JACXWD010000025">
    <property type="protein sequence ID" value="MBD3868231.1"/>
    <property type="molecule type" value="Genomic_DNA"/>
</dbReference>
<feature type="domain" description="Aldehyde dehydrogenase" evidence="9">
    <location>
        <begin position="59"/>
        <end position="513"/>
    </location>
</feature>
<dbReference type="PANTHER" id="PTHR42862">
    <property type="entry name" value="DELTA-1-PYRROLINE-5-CARBOXYLATE DEHYDROGENASE 1, ISOFORM A-RELATED"/>
    <property type="match status" value="1"/>
</dbReference>
<evidence type="ECO:0000259" key="9">
    <source>
        <dbReference type="Pfam" id="PF00171"/>
    </source>
</evidence>
<evidence type="ECO:0000256" key="4">
    <source>
        <dbReference type="ARBA" id="ARBA00023002"/>
    </source>
</evidence>
<dbReference type="EC" id="1.2.1.88" evidence="3"/>
<reference evidence="10 11" key="1">
    <citation type="submission" date="2020-08" db="EMBL/GenBank/DDBJ databases">
        <title>Acidobacteriota in marine sediments use diverse sulfur dissimilation pathways.</title>
        <authorList>
            <person name="Wasmund K."/>
        </authorList>
    </citation>
    <scope>NUCLEOTIDE SEQUENCE [LARGE SCALE GENOMIC DNA]</scope>
    <source>
        <strain evidence="10">MAG AM4</strain>
    </source>
</reference>
<gene>
    <name evidence="10" type="primary">pruA</name>
    <name evidence="10" type="ORF">IFK94_08895</name>
</gene>
<evidence type="ECO:0000256" key="5">
    <source>
        <dbReference type="ARBA" id="ARBA00023027"/>
    </source>
</evidence>